<dbReference type="PROSITE" id="PS50082">
    <property type="entry name" value="WD_REPEATS_2"/>
    <property type="match status" value="4"/>
</dbReference>
<feature type="repeat" description="WD" evidence="4">
    <location>
        <begin position="107"/>
        <end position="142"/>
    </location>
</feature>
<dbReference type="EMBL" id="JAPDFW010000057">
    <property type="protein sequence ID" value="KAJ5077669.1"/>
    <property type="molecule type" value="Genomic_DNA"/>
</dbReference>
<sequence length="358" mass="41496">MLRTLQTFPLHKDSAWDLAWNHQKNILASCSSDKTIRIFKEQMNQKTKKNEWICSSILEESHEKTIRSVDWSLDGKYLASCSFDGIVNVWKYSLKNGQNDFECIASLEGHANEVKRVKWIFSTESKNLLATCGRDKTIWIWEQINETEYECLAVLTGHSGDVKYISWMNDSKFLISSSYDETVKVWQKSKDENHWLSLDTLAGHNSTIWCCKPCGNNCILSCDQDNKIILWKPKTDIETLPEQKFLSGYSLFEEDSEKTEKNKIWQKFVVISNAHKRPIYSLEIIEPLTESNSELIFLTGSGDNSICIFSVIDSEVKIRSRYENAHPNDVNCVLYLKEKEMITSCCEDGIIKFWNFKK</sequence>
<reference evidence="5" key="1">
    <citation type="submission" date="2022-10" db="EMBL/GenBank/DDBJ databases">
        <title>Novel sulphate-reducing endosymbionts in the free-living metamonad Anaeramoeba.</title>
        <authorList>
            <person name="Jerlstrom-Hultqvist J."/>
            <person name="Cepicka I."/>
            <person name="Gallot-Lavallee L."/>
            <person name="Salas-Leiva D."/>
            <person name="Curtis B.A."/>
            <person name="Zahonova K."/>
            <person name="Pipaliya S."/>
            <person name="Dacks J."/>
            <person name="Roger A.J."/>
        </authorList>
    </citation>
    <scope>NUCLEOTIDE SEQUENCE</scope>
    <source>
        <strain evidence="5">BMAN</strain>
    </source>
</reference>
<gene>
    <name evidence="5" type="ORF">M0811_05768</name>
</gene>
<dbReference type="AlphaFoldDB" id="A0A9Q0RGE6"/>
<dbReference type="Pfam" id="PF00400">
    <property type="entry name" value="WD40"/>
    <property type="match status" value="6"/>
</dbReference>
<dbReference type="InterPro" id="IPR001680">
    <property type="entry name" value="WD40_rpt"/>
</dbReference>
<dbReference type="InterPro" id="IPR028608">
    <property type="entry name" value="CIAO1/Cia1"/>
</dbReference>
<dbReference type="PROSITE" id="PS00678">
    <property type="entry name" value="WD_REPEATS_1"/>
    <property type="match status" value="1"/>
</dbReference>
<keyword evidence="2" id="KW-0677">Repeat</keyword>
<dbReference type="Proteomes" id="UP001149090">
    <property type="component" value="Unassembled WGS sequence"/>
</dbReference>
<dbReference type="GO" id="GO:0016226">
    <property type="term" value="P:iron-sulfur cluster assembly"/>
    <property type="evidence" value="ECO:0007669"/>
    <property type="project" value="UniProtKB-UniRule"/>
</dbReference>
<organism evidence="5 6">
    <name type="scientific">Anaeramoeba ignava</name>
    <name type="common">Anaerobic marine amoeba</name>
    <dbReference type="NCBI Taxonomy" id="1746090"/>
    <lineage>
        <taxon>Eukaryota</taxon>
        <taxon>Metamonada</taxon>
        <taxon>Anaeramoebidae</taxon>
        <taxon>Anaeramoeba</taxon>
    </lineage>
</organism>
<dbReference type="SMART" id="SM00320">
    <property type="entry name" value="WD40"/>
    <property type="match status" value="7"/>
</dbReference>
<keyword evidence="1 4" id="KW-0853">WD repeat</keyword>
<name>A0A9Q0RGE6_ANAIG</name>
<dbReference type="HAMAP" id="MF_03037">
    <property type="entry name" value="ciao1"/>
    <property type="match status" value="1"/>
</dbReference>
<evidence type="ECO:0000256" key="1">
    <source>
        <dbReference type="ARBA" id="ARBA00022574"/>
    </source>
</evidence>
<dbReference type="OrthoDB" id="284782at2759"/>
<comment type="caution">
    <text evidence="5">The sequence shown here is derived from an EMBL/GenBank/DDBJ whole genome shotgun (WGS) entry which is preliminary data.</text>
</comment>
<dbReference type="InterPro" id="IPR015943">
    <property type="entry name" value="WD40/YVTN_repeat-like_dom_sf"/>
</dbReference>
<dbReference type="PROSITE" id="PS50294">
    <property type="entry name" value="WD_REPEATS_REGION"/>
    <property type="match status" value="3"/>
</dbReference>
<protein>
    <recommendedName>
        <fullName evidence="3">Probable cytosolic iron-sulfur protein assembly protein CIAO1 homolog</fullName>
    </recommendedName>
</protein>
<feature type="repeat" description="WD" evidence="4">
    <location>
        <begin position="323"/>
        <end position="358"/>
    </location>
</feature>
<proteinExistence type="inferred from homology"/>
<feature type="repeat" description="WD" evidence="4">
    <location>
        <begin position="155"/>
        <end position="187"/>
    </location>
</feature>
<dbReference type="OMA" id="MPILASC"/>
<evidence type="ECO:0000256" key="2">
    <source>
        <dbReference type="ARBA" id="ARBA00022737"/>
    </source>
</evidence>
<evidence type="ECO:0000313" key="6">
    <source>
        <dbReference type="Proteomes" id="UP001149090"/>
    </source>
</evidence>
<dbReference type="Gene3D" id="2.130.10.10">
    <property type="entry name" value="YVTN repeat-like/Quinoprotein amine dehydrogenase"/>
    <property type="match status" value="1"/>
</dbReference>
<dbReference type="GO" id="GO:0097361">
    <property type="term" value="C:cytosolic [4Fe-4S] assembly targeting complex"/>
    <property type="evidence" value="ECO:0007669"/>
    <property type="project" value="InterPro"/>
</dbReference>
<keyword evidence="6" id="KW-1185">Reference proteome</keyword>
<comment type="function">
    <text evidence="3">Essential component of the cytosolic iron-sulfur (Fe/S) protein assembly machinery. Required for the maturation of extramitochondrial Fe/S proteins.</text>
</comment>
<dbReference type="CDD" id="cd00200">
    <property type="entry name" value="WD40"/>
    <property type="match status" value="1"/>
</dbReference>
<evidence type="ECO:0000256" key="4">
    <source>
        <dbReference type="PROSITE-ProRule" id="PRU00221"/>
    </source>
</evidence>
<dbReference type="PANTHER" id="PTHR19920">
    <property type="entry name" value="WD40 PROTEIN CIAO1"/>
    <property type="match status" value="1"/>
</dbReference>
<comment type="similarity">
    <text evidence="3">Belongs to the WD repeat CIA1 family.</text>
</comment>
<dbReference type="PANTHER" id="PTHR19920:SF0">
    <property type="entry name" value="CYTOSOLIC IRON-SULFUR PROTEIN ASSEMBLY PROTEIN CIAO1-RELATED"/>
    <property type="match status" value="1"/>
</dbReference>
<dbReference type="InterPro" id="IPR036322">
    <property type="entry name" value="WD40_repeat_dom_sf"/>
</dbReference>
<dbReference type="InterPro" id="IPR019775">
    <property type="entry name" value="WD40_repeat_CS"/>
</dbReference>
<evidence type="ECO:0000256" key="3">
    <source>
        <dbReference type="HAMAP-Rule" id="MF_03037"/>
    </source>
</evidence>
<feature type="repeat" description="WD" evidence="4">
    <location>
        <begin position="59"/>
        <end position="91"/>
    </location>
</feature>
<dbReference type="SUPFAM" id="SSF50978">
    <property type="entry name" value="WD40 repeat-like"/>
    <property type="match status" value="1"/>
</dbReference>
<accession>A0A9Q0RGE6</accession>
<evidence type="ECO:0000313" key="5">
    <source>
        <dbReference type="EMBL" id="KAJ5077669.1"/>
    </source>
</evidence>